<proteinExistence type="predicted"/>
<keyword evidence="2" id="KW-1185">Reference proteome</keyword>
<dbReference type="Proteomes" id="UP001165064">
    <property type="component" value="Unassembled WGS sequence"/>
</dbReference>
<sequence>MTISEFQLYQTNNQSWPTLDPTHKSQILDLYKTFIDPKTRATTSQFLQILDLNISQTESPWQTLYLQDPKAKLVVAVVTATVKPSSTKDKDVILISYVATHESYRKQGIMSKLLQALVDLYESAHHNTECPAITFEISSKTNQELSEFIKAHINPAGTGKSYFWYLYSIVGLYYSRFGFHRFPDFHLYTRTISSKAKNIPSEFKLEKNEEFIAEDNIEKFLKSTKSTLSEKEQNLKPNQRGASLTYEPTVIRFNKLDQFLYKESGIEPKPIGFSISTKGNDAVEYKSYILVTMNCQFDGLSVYRLESTNFWTG</sequence>
<accession>A0ACB5T1L4</accession>
<reference evidence="1" key="1">
    <citation type="submission" date="2023-04" db="EMBL/GenBank/DDBJ databases">
        <title>Ambrosiozyma monospora NBRC 10751.</title>
        <authorList>
            <person name="Ichikawa N."/>
            <person name="Sato H."/>
            <person name="Tonouchi N."/>
        </authorList>
    </citation>
    <scope>NUCLEOTIDE SEQUENCE</scope>
    <source>
        <strain evidence="1">NBRC 10751</strain>
    </source>
</reference>
<comment type="caution">
    <text evidence="1">The sequence shown here is derived from an EMBL/GenBank/DDBJ whole genome shotgun (WGS) entry which is preliminary data.</text>
</comment>
<evidence type="ECO:0000313" key="1">
    <source>
        <dbReference type="EMBL" id="GME79358.1"/>
    </source>
</evidence>
<name>A0ACB5T1L4_AMBMO</name>
<protein>
    <submittedName>
        <fullName evidence="1">Unnamed protein product</fullName>
    </submittedName>
</protein>
<evidence type="ECO:0000313" key="2">
    <source>
        <dbReference type="Proteomes" id="UP001165064"/>
    </source>
</evidence>
<organism evidence="1 2">
    <name type="scientific">Ambrosiozyma monospora</name>
    <name type="common">Yeast</name>
    <name type="synonym">Endomycopsis monosporus</name>
    <dbReference type="NCBI Taxonomy" id="43982"/>
    <lineage>
        <taxon>Eukaryota</taxon>
        <taxon>Fungi</taxon>
        <taxon>Dikarya</taxon>
        <taxon>Ascomycota</taxon>
        <taxon>Saccharomycotina</taxon>
        <taxon>Pichiomycetes</taxon>
        <taxon>Pichiales</taxon>
        <taxon>Pichiaceae</taxon>
        <taxon>Ambrosiozyma</taxon>
    </lineage>
</organism>
<dbReference type="EMBL" id="BSXS01002563">
    <property type="protein sequence ID" value="GME79358.1"/>
    <property type="molecule type" value="Genomic_DNA"/>
</dbReference>
<gene>
    <name evidence="1" type="ORF">Amon02_000390700</name>
</gene>